<evidence type="ECO:0000313" key="2">
    <source>
        <dbReference type="EMBL" id="QKQ24028.1"/>
    </source>
</evidence>
<dbReference type="PROSITE" id="PS51085">
    <property type="entry name" value="2FE2S_FER_2"/>
    <property type="match status" value="1"/>
</dbReference>
<evidence type="ECO:0000313" key="3">
    <source>
        <dbReference type="Proteomes" id="UP000509429"/>
    </source>
</evidence>
<reference evidence="2 3" key="1">
    <citation type="submission" date="2020-05" db="EMBL/GenBank/DDBJ databases">
        <title>Horizontal transmission and recombination maintain forever young bacterial symbiont genomes.</title>
        <authorList>
            <person name="Russell S.L."/>
            <person name="Pepper-Tunick E."/>
            <person name="Svedberg J."/>
            <person name="Byrne A."/>
            <person name="Ruelas Castillo J."/>
            <person name="Vollmers C."/>
            <person name="Beinart R.A."/>
            <person name="Corbett-Detig R."/>
        </authorList>
    </citation>
    <scope>NUCLEOTIDE SEQUENCE [LARGE SCALE GENOMIC DNA]</scope>
    <source>
        <strain evidence="2">JDF_Ridge</strain>
    </source>
</reference>
<dbReference type="InterPro" id="IPR036010">
    <property type="entry name" value="2Fe-2S_ferredoxin-like_sf"/>
</dbReference>
<keyword evidence="3" id="KW-1185">Reference proteome</keyword>
<gene>
    <name evidence="2" type="ORF">HUE58_02365</name>
</gene>
<dbReference type="CDD" id="cd00207">
    <property type="entry name" value="fer2"/>
    <property type="match status" value="1"/>
</dbReference>
<organism evidence="2 3">
    <name type="scientific">Candidatus Ruthia endofausta</name>
    <dbReference type="NCBI Taxonomy" id="2738852"/>
    <lineage>
        <taxon>Bacteria</taxon>
        <taxon>Pseudomonadati</taxon>
        <taxon>Pseudomonadota</taxon>
        <taxon>Gammaproteobacteria</taxon>
        <taxon>Candidatus Pseudothioglobaceae</taxon>
        <taxon>Candidatus Ruthturnera</taxon>
    </lineage>
</organism>
<proteinExistence type="predicted"/>
<dbReference type="Gene3D" id="3.10.20.30">
    <property type="match status" value="1"/>
</dbReference>
<dbReference type="RefSeq" id="WP_174605467.1">
    <property type="nucleotide sequence ID" value="NZ_CP054490.1"/>
</dbReference>
<dbReference type="Proteomes" id="UP000509429">
    <property type="component" value="Chromosome"/>
</dbReference>
<dbReference type="SUPFAM" id="SSF54292">
    <property type="entry name" value="2Fe-2S ferredoxin-like"/>
    <property type="match status" value="1"/>
</dbReference>
<evidence type="ECO:0000259" key="1">
    <source>
        <dbReference type="PROSITE" id="PS51085"/>
    </source>
</evidence>
<sequence length="87" mass="9733">MFRIEVDNINGKTELLYVHGDRSILTELEQHNVLINHSCRQGHCGSCILQLLSGDVIHQDSLMPLSQGEILACRATPVRDIKIGPRD</sequence>
<dbReference type="KEGG" id="reo:HUE58_02365"/>
<accession>A0A6N0HNV1</accession>
<dbReference type="EMBL" id="CP054490">
    <property type="protein sequence ID" value="QKQ24028.1"/>
    <property type="molecule type" value="Genomic_DNA"/>
</dbReference>
<dbReference type="GO" id="GO:0051537">
    <property type="term" value="F:2 iron, 2 sulfur cluster binding"/>
    <property type="evidence" value="ECO:0007669"/>
    <property type="project" value="InterPro"/>
</dbReference>
<dbReference type="PROSITE" id="PS00197">
    <property type="entry name" value="2FE2S_FER_1"/>
    <property type="match status" value="1"/>
</dbReference>
<dbReference type="Pfam" id="PF00111">
    <property type="entry name" value="Fer2"/>
    <property type="match status" value="1"/>
</dbReference>
<dbReference type="AlphaFoldDB" id="A0A6N0HNV1"/>
<dbReference type="InterPro" id="IPR006058">
    <property type="entry name" value="2Fe2S_fd_BS"/>
</dbReference>
<feature type="domain" description="2Fe-2S ferredoxin-type" evidence="1">
    <location>
        <begin position="1"/>
        <end position="87"/>
    </location>
</feature>
<protein>
    <submittedName>
        <fullName evidence="2">2Fe-2S iron-sulfur cluster binding domain-containing protein</fullName>
    </submittedName>
</protein>
<name>A0A6N0HNV1_9GAMM</name>
<dbReference type="InterPro" id="IPR012675">
    <property type="entry name" value="Beta-grasp_dom_sf"/>
</dbReference>
<dbReference type="InterPro" id="IPR001041">
    <property type="entry name" value="2Fe-2S_ferredoxin-type"/>
</dbReference>